<organism evidence="3">
    <name type="scientific">Oryza nivara</name>
    <name type="common">Indian wild rice</name>
    <name type="synonym">Oryza sativa f. spontanea</name>
    <dbReference type="NCBI Taxonomy" id="4536"/>
    <lineage>
        <taxon>Eukaryota</taxon>
        <taxon>Viridiplantae</taxon>
        <taxon>Streptophyta</taxon>
        <taxon>Embryophyta</taxon>
        <taxon>Tracheophyta</taxon>
        <taxon>Spermatophyta</taxon>
        <taxon>Magnoliopsida</taxon>
        <taxon>Liliopsida</taxon>
        <taxon>Poales</taxon>
        <taxon>Poaceae</taxon>
        <taxon>BOP clade</taxon>
        <taxon>Oryzoideae</taxon>
        <taxon>Oryzeae</taxon>
        <taxon>Oryzinae</taxon>
        <taxon>Oryza</taxon>
    </lineage>
</organism>
<dbReference type="Gramene" id="ONIVA12G12860.1">
    <property type="protein sequence ID" value="ONIVA12G12860.1"/>
    <property type="gene ID" value="ONIVA12G12860"/>
</dbReference>
<dbReference type="AlphaFoldDB" id="A0A0E0JAK4"/>
<keyword evidence="4" id="KW-1185">Reference proteome</keyword>
<protein>
    <recommendedName>
        <fullName evidence="5">Zinc finger GRF-type domain-containing protein</fullName>
    </recommendedName>
</protein>
<feature type="transmembrane region" description="Helical" evidence="2">
    <location>
        <begin position="223"/>
        <end position="243"/>
    </location>
</feature>
<dbReference type="EnsemblPlants" id="ONIVA12G12860.1">
    <property type="protein sequence ID" value="ONIVA12G12860.1"/>
    <property type="gene ID" value="ONIVA12G12860"/>
</dbReference>
<evidence type="ECO:0000256" key="2">
    <source>
        <dbReference type="SAM" id="Phobius"/>
    </source>
</evidence>
<sequence>MTSSGTSRGSVSSCWAGGRERERMQPPVPYREGPLDYEPPLFCDYKVKAARWISWSPSNPERRYFTCYNARFGGCDFWEWHDPESDPYWKQLLLDLRNAVWTAREEINGLKAHLQDSRNEALKNRAVSRSKESNELESLRAALEQIEATNCVLVDRITQQQKCMNMLMYALAFVVVVLVGAMSILGHNMPSEDLLTFNFFLDCSTATIPAVADVLFADALGEVLVCATVLVFATFLGEVLVFATFLGEVLVFAIVLGEALALVDVDALAICCIRTK</sequence>
<feature type="region of interest" description="Disordered" evidence="1">
    <location>
        <begin position="1"/>
        <end position="30"/>
    </location>
</feature>
<dbReference type="OMA" id="AICCIRT"/>
<keyword evidence="2" id="KW-0812">Transmembrane</keyword>
<dbReference type="HOGENOM" id="CLU_088072_2_0_1"/>
<proteinExistence type="predicted"/>
<dbReference type="Proteomes" id="UP000006591">
    <property type="component" value="Chromosome 12"/>
</dbReference>
<dbReference type="eggNOG" id="ENOG502RRSX">
    <property type="taxonomic scope" value="Eukaryota"/>
</dbReference>
<feature type="transmembrane region" description="Helical" evidence="2">
    <location>
        <begin position="249"/>
        <end position="273"/>
    </location>
</feature>
<dbReference type="STRING" id="4536.A0A0E0JAK4"/>
<evidence type="ECO:0008006" key="5">
    <source>
        <dbReference type="Google" id="ProtNLM"/>
    </source>
</evidence>
<reference evidence="3" key="1">
    <citation type="submission" date="2015-04" db="UniProtKB">
        <authorList>
            <consortium name="EnsemblPlants"/>
        </authorList>
    </citation>
    <scope>IDENTIFICATION</scope>
    <source>
        <strain evidence="3">SL10</strain>
    </source>
</reference>
<dbReference type="PANTHER" id="PTHR33248">
    <property type="entry name" value="ZINC ION-BINDING PROTEIN"/>
    <property type="match status" value="1"/>
</dbReference>
<feature type="transmembrane region" description="Helical" evidence="2">
    <location>
        <begin position="166"/>
        <end position="185"/>
    </location>
</feature>
<feature type="transmembrane region" description="Helical" evidence="2">
    <location>
        <begin position="197"/>
        <end position="216"/>
    </location>
</feature>
<evidence type="ECO:0000256" key="1">
    <source>
        <dbReference type="SAM" id="MobiDB-lite"/>
    </source>
</evidence>
<keyword evidence="2" id="KW-0472">Membrane</keyword>
<evidence type="ECO:0000313" key="3">
    <source>
        <dbReference type="EnsemblPlants" id="ONIVA12G12860.1"/>
    </source>
</evidence>
<accession>A0A0E0JAK4</accession>
<evidence type="ECO:0000313" key="4">
    <source>
        <dbReference type="Proteomes" id="UP000006591"/>
    </source>
</evidence>
<name>A0A0E0JAK4_ORYNI</name>
<feature type="compositionally biased region" description="Low complexity" evidence="1">
    <location>
        <begin position="1"/>
        <end position="13"/>
    </location>
</feature>
<reference evidence="3" key="2">
    <citation type="submission" date="2018-04" db="EMBL/GenBank/DDBJ databases">
        <title>OnivRS2 (Oryza nivara Reference Sequence Version 2).</title>
        <authorList>
            <person name="Zhang J."/>
            <person name="Kudrna D."/>
            <person name="Lee S."/>
            <person name="Talag J."/>
            <person name="Rajasekar S."/>
            <person name="Welchert J."/>
            <person name="Hsing Y.-I."/>
            <person name="Wing R.A."/>
        </authorList>
    </citation>
    <scope>NUCLEOTIDE SEQUENCE [LARGE SCALE GENOMIC DNA]</scope>
    <source>
        <strain evidence="3">SL10</strain>
    </source>
</reference>
<keyword evidence="2" id="KW-1133">Transmembrane helix</keyword>